<evidence type="ECO:0000313" key="6">
    <source>
        <dbReference type="Proteomes" id="UP000034050"/>
    </source>
</evidence>
<dbReference type="SUPFAM" id="SSF53448">
    <property type="entry name" value="Nucleotide-diphospho-sugar transferases"/>
    <property type="match status" value="1"/>
</dbReference>
<dbReference type="AlphaFoldDB" id="A0A0G1CQ03"/>
<dbReference type="Gene3D" id="3.90.550.10">
    <property type="entry name" value="Spore Coat Polysaccharide Biosynthesis Protein SpsA, Chain A"/>
    <property type="match status" value="1"/>
</dbReference>
<dbReference type="Proteomes" id="UP000034050">
    <property type="component" value="Unassembled WGS sequence"/>
</dbReference>
<dbReference type="PANTHER" id="PTHR43630:SF1">
    <property type="entry name" value="POLY-BETA-1,6-N-ACETYL-D-GLUCOSAMINE SYNTHASE"/>
    <property type="match status" value="1"/>
</dbReference>
<dbReference type="PANTHER" id="PTHR43630">
    <property type="entry name" value="POLY-BETA-1,6-N-ACETYL-D-GLUCOSAMINE SYNTHASE"/>
    <property type="match status" value="1"/>
</dbReference>
<feature type="domain" description="Glycosyltransferase 2-like" evidence="4">
    <location>
        <begin position="9"/>
        <end position="173"/>
    </location>
</feature>
<evidence type="ECO:0000259" key="4">
    <source>
        <dbReference type="Pfam" id="PF00535"/>
    </source>
</evidence>
<dbReference type="InterPro" id="IPR001173">
    <property type="entry name" value="Glyco_trans_2-like"/>
</dbReference>
<dbReference type="Pfam" id="PF00535">
    <property type="entry name" value="Glycos_transf_2"/>
    <property type="match status" value="1"/>
</dbReference>
<dbReference type="STRING" id="1618446.UV61_C0002G0283"/>
<keyword evidence="3 5" id="KW-0808">Transferase</keyword>
<dbReference type="GO" id="GO:0016757">
    <property type="term" value="F:glycosyltransferase activity"/>
    <property type="evidence" value="ECO:0007669"/>
    <property type="project" value="UniProtKB-KW"/>
</dbReference>
<dbReference type="EMBL" id="LCFD01000002">
    <property type="protein sequence ID" value="KKS87562.1"/>
    <property type="molecule type" value="Genomic_DNA"/>
</dbReference>
<dbReference type="InterPro" id="IPR029044">
    <property type="entry name" value="Nucleotide-diphossugar_trans"/>
</dbReference>
<comment type="similarity">
    <text evidence="1">Belongs to the glycosyltransferase 2 family.</text>
</comment>
<protein>
    <submittedName>
        <fullName evidence="5">Glycosyl transferase, family 2</fullName>
    </submittedName>
</protein>
<evidence type="ECO:0000313" key="5">
    <source>
        <dbReference type="EMBL" id="KKS87562.1"/>
    </source>
</evidence>
<proteinExistence type="inferred from homology"/>
<sequence length="303" mass="34452">MKDKQISVTIGISAYNEEANIGFLLASLLSQVQKSIKIQHIIVVSDGSTDQTVAIVKSYKDRGIECIEGKLRVGKPSRLNQLFSVLKTDVLVIVDADVICTDPYTLEKLVCHFRAEENVGLVSGNPQPFPARTLTERAINNYFYARNSVAEIFDFGKTGYSVHGFLAYSKTFLQNFRLPTDILNDDAYSYFTCITSKFKHVYVKDAIVHDRSAGSAKDYIKQINRYILGGYQLHTYFDQRLVDQAIKLPTEISLQIMLFQLKKDPIAYLYLKLLTLLSVLYRKIFNHSFEVTWKSITTSKTLI</sequence>
<accession>A0A0G1CQ03</accession>
<comment type="caution">
    <text evidence="5">The sequence shown here is derived from an EMBL/GenBank/DDBJ whole genome shotgun (WGS) entry which is preliminary data.</text>
</comment>
<evidence type="ECO:0000256" key="1">
    <source>
        <dbReference type="ARBA" id="ARBA00006739"/>
    </source>
</evidence>
<evidence type="ECO:0000256" key="2">
    <source>
        <dbReference type="ARBA" id="ARBA00022676"/>
    </source>
</evidence>
<evidence type="ECO:0000256" key="3">
    <source>
        <dbReference type="ARBA" id="ARBA00022679"/>
    </source>
</evidence>
<gene>
    <name evidence="5" type="ORF">UV61_C0002G0283</name>
</gene>
<reference evidence="5 6" key="1">
    <citation type="journal article" date="2015" name="Nature">
        <title>rRNA introns, odd ribosomes, and small enigmatic genomes across a large radiation of phyla.</title>
        <authorList>
            <person name="Brown C.T."/>
            <person name="Hug L.A."/>
            <person name="Thomas B.C."/>
            <person name="Sharon I."/>
            <person name="Castelle C.J."/>
            <person name="Singh A."/>
            <person name="Wilkins M.J."/>
            <person name="Williams K.H."/>
            <person name="Banfield J.F."/>
        </authorList>
    </citation>
    <scope>NUCLEOTIDE SEQUENCE [LARGE SCALE GENOMIC DNA]</scope>
</reference>
<name>A0A0G1CQ03_9BACT</name>
<organism evidence="5 6">
    <name type="scientific">Candidatus Gottesmanbacteria bacterium GW2011_GWB1_43_11</name>
    <dbReference type="NCBI Taxonomy" id="1618446"/>
    <lineage>
        <taxon>Bacteria</taxon>
        <taxon>Candidatus Gottesmaniibacteriota</taxon>
    </lineage>
</organism>
<keyword evidence="2" id="KW-0328">Glycosyltransferase</keyword>